<accession>A0A2S5TDL3</accession>
<comment type="caution">
    <text evidence="1">The sequence shown here is derived from an EMBL/GenBank/DDBJ whole genome shotgun (WGS) entry which is preliminary data.</text>
</comment>
<reference evidence="1 2" key="1">
    <citation type="submission" date="2018-02" db="EMBL/GenBank/DDBJ databases">
        <title>Genome sequencing of Solimonas sp. HR-BB.</title>
        <authorList>
            <person name="Lee Y."/>
            <person name="Jeon C.O."/>
        </authorList>
    </citation>
    <scope>NUCLEOTIDE SEQUENCE [LARGE SCALE GENOMIC DNA]</scope>
    <source>
        <strain evidence="1 2">HR-BB</strain>
    </source>
</reference>
<dbReference type="OrthoDB" id="450111at2"/>
<dbReference type="AlphaFoldDB" id="A0A2S5TDL3"/>
<dbReference type="InterPro" id="IPR036866">
    <property type="entry name" value="RibonucZ/Hydroxyglut_hydro"/>
</dbReference>
<keyword evidence="2" id="KW-1185">Reference proteome</keyword>
<dbReference type="RefSeq" id="WP_104231122.1">
    <property type="nucleotide sequence ID" value="NZ_PSNW01000008.1"/>
</dbReference>
<gene>
    <name evidence="1" type="ORF">C3942_14760</name>
</gene>
<evidence type="ECO:0008006" key="3">
    <source>
        <dbReference type="Google" id="ProtNLM"/>
    </source>
</evidence>
<organism evidence="1 2">
    <name type="scientific">Solimonas fluminis</name>
    <dbReference type="NCBI Taxonomy" id="2086571"/>
    <lineage>
        <taxon>Bacteria</taxon>
        <taxon>Pseudomonadati</taxon>
        <taxon>Pseudomonadota</taxon>
        <taxon>Gammaproteobacteria</taxon>
        <taxon>Nevskiales</taxon>
        <taxon>Nevskiaceae</taxon>
        <taxon>Solimonas</taxon>
    </lineage>
</organism>
<name>A0A2S5TDL3_9GAMM</name>
<dbReference type="EMBL" id="PSNW01000008">
    <property type="protein sequence ID" value="PPE73083.1"/>
    <property type="molecule type" value="Genomic_DNA"/>
</dbReference>
<evidence type="ECO:0000313" key="2">
    <source>
        <dbReference type="Proteomes" id="UP000238220"/>
    </source>
</evidence>
<sequence>MSLLTPVAEGVWCAAAPQTFIAFHIGTRMTVVRLSGGGLLLHSPVPVTPELRAEIDVLGPVRHIVCPNLFHHLYAGQAAAAWPQAILHGPAKLHRKRADLPFKAVLTATPHADWAADFELLTIEGCLLGETVFYHPATRTLIAADLVENFKDAAHAPTRWYLKLGGLLGNVGWHPLLRMVYVQRRKARACIDRLLQWPFERLVLAHGEVIERDAREQVRQGLSWLK</sequence>
<dbReference type="PANTHER" id="PTHR33835">
    <property type="entry name" value="YALI0C07656P"/>
    <property type="match status" value="1"/>
</dbReference>
<dbReference type="Proteomes" id="UP000238220">
    <property type="component" value="Unassembled WGS sequence"/>
</dbReference>
<proteinExistence type="predicted"/>
<dbReference type="PANTHER" id="PTHR33835:SF1">
    <property type="entry name" value="METALLO-BETA-LACTAMASE DOMAIN-CONTAINING PROTEIN"/>
    <property type="match status" value="1"/>
</dbReference>
<dbReference type="SUPFAM" id="SSF56281">
    <property type="entry name" value="Metallo-hydrolase/oxidoreductase"/>
    <property type="match status" value="1"/>
</dbReference>
<dbReference type="Gene3D" id="3.60.15.10">
    <property type="entry name" value="Ribonuclease Z/Hydroxyacylglutathione hydrolase-like"/>
    <property type="match status" value="1"/>
</dbReference>
<dbReference type="InterPro" id="IPR025638">
    <property type="entry name" value="DUF4336"/>
</dbReference>
<protein>
    <recommendedName>
        <fullName evidence="3">DUF4336 domain-containing protein</fullName>
    </recommendedName>
</protein>
<evidence type="ECO:0000313" key="1">
    <source>
        <dbReference type="EMBL" id="PPE73083.1"/>
    </source>
</evidence>
<dbReference type="Pfam" id="PF14234">
    <property type="entry name" value="DUF4336"/>
    <property type="match status" value="1"/>
</dbReference>